<protein>
    <recommendedName>
        <fullName evidence="7">Lipoprotein</fullName>
    </recommendedName>
</protein>
<evidence type="ECO:0000256" key="2">
    <source>
        <dbReference type="SAM" id="SignalP"/>
    </source>
</evidence>
<proteinExistence type="predicted"/>
<dbReference type="RefSeq" id="WP_088106473.1">
    <property type="nucleotide sequence ID" value="NZ_CP093424.1"/>
</dbReference>
<feature type="compositionally biased region" description="Polar residues" evidence="1">
    <location>
        <begin position="150"/>
        <end position="164"/>
    </location>
</feature>
<sequence>MKYLKKKSGKILLATGLAFSMAACGVTDNKEKTNAESSKQQNNNNDSSNNNNSNANNSNGNNNNNSNANNSNGNNNNNSNANNSNGNNNNSNANNSNGSNNNNSNANNSNGNNNNNSNANNSNGNNNTNTNNEWGTNNSNNSNNNSNNNEQKPNQNQEQSATSVTLEQHGIIVTVHKVEQADNIVRVKYTINNTTNQTIFSGAPGAKIEQNGKSTIPSDFKGNWDQRGYIAPHTSVDGTNLYSLSDITNEFDFKIRPDFEDMKNNPPIEYFILRVKMH</sequence>
<dbReference type="EMBL" id="CP041979">
    <property type="protein sequence ID" value="QHH91540.1"/>
    <property type="molecule type" value="Genomic_DNA"/>
</dbReference>
<accession>A0A3P1BWB5</accession>
<evidence type="ECO:0000256" key="1">
    <source>
        <dbReference type="SAM" id="MobiDB-lite"/>
    </source>
</evidence>
<reference evidence="5" key="2">
    <citation type="submission" date="2017-04" db="EMBL/GenBank/DDBJ databases">
        <authorList>
            <person name="Criscuolo A."/>
        </authorList>
    </citation>
    <scope>NUCLEOTIDE SEQUENCE [LARGE SCALE GENOMIC DNA]</scope>
</reference>
<dbReference type="Proteomes" id="UP000464796">
    <property type="component" value="Chromosome"/>
</dbReference>
<evidence type="ECO:0000313" key="5">
    <source>
        <dbReference type="Proteomes" id="UP000194499"/>
    </source>
</evidence>
<name>A0A3P1BWB5_9BACI</name>
<dbReference type="PROSITE" id="PS51257">
    <property type="entry name" value="PROKAR_LIPOPROTEIN"/>
    <property type="match status" value="1"/>
</dbReference>
<keyword evidence="6" id="KW-1185">Reference proteome</keyword>
<gene>
    <name evidence="4" type="ORF">BACERE00191_03048</name>
    <name evidence="3" type="ORF">FPL01_24865</name>
</gene>
<feature type="chain" id="PRO_5039697377" description="Lipoprotein" evidence="2">
    <location>
        <begin position="23"/>
        <end position="278"/>
    </location>
</feature>
<reference evidence="3 6" key="3">
    <citation type="submission" date="2019-07" db="EMBL/GenBank/DDBJ databases">
        <authorList>
            <person name="Yu W.S."/>
            <person name="Cheong H.-M."/>
            <person name="Choi Y."/>
            <person name="Hwang K.J."/>
            <person name="Jung K."/>
            <person name="Lee S."/>
            <person name="Choi C."/>
        </authorList>
    </citation>
    <scope>NUCLEOTIDE SEQUENCE [LARGE SCALE GENOMIC DNA]</scope>
    <source>
        <strain evidence="3 6">NCCP 15909</strain>
    </source>
</reference>
<feature type="signal peptide" evidence="2">
    <location>
        <begin position="1"/>
        <end position="22"/>
    </location>
</feature>
<dbReference type="EMBL" id="FWZB01000039">
    <property type="protein sequence ID" value="SME10748.1"/>
    <property type="molecule type" value="Genomic_DNA"/>
</dbReference>
<organism evidence="4 5">
    <name type="scientific">Bacillus pacificus</name>
    <dbReference type="NCBI Taxonomy" id="2026187"/>
    <lineage>
        <taxon>Bacteria</taxon>
        <taxon>Bacillati</taxon>
        <taxon>Bacillota</taxon>
        <taxon>Bacilli</taxon>
        <taxon>Bacillales</taxon>
        <taxon>Bacillaceae</taxon>
        <taxon>Bacillus</taxon>
        <taxon>Bacillus cereus group</taxon>
    </lineage>
</organism>
<feature type="compositionally biased region" description="Low complexity" evidence="1">
    <location>
        <begin position="42"/>
        <end position="149"/>
    </location>
</feature>
<evidence type="ECO:0000313" key="4">
    <source>
        <dbReference type="EMBL" id="SME10748.1"/>
    </source>
</evidence>
<dbReference type="AlphaFoldDB" id="A0A3P1BWB5"/>
<feature type="region of interest" description="Disordered" evidence="1">
    <location>
        <begin position="30"/>
        <end position="164"/>
    </location>
</feature>
<accession>A0A1Y5ZTF9</accession>
<evidence type="ECO:0008006" key="7">
    <source>
        <dbReference type="Google" id="ProtNLM"/>
    </source>
</evidence>
<evidence type="ECO:0000313" key="3">
    <source>
        <dbReference type="EMBL" id="QHH91540.1"/>
    </source>
</evidence>
<reference evidence="4" key="1">
    <citation type="submission" date="2017-04" db="EMBL/GenBank/DDBJ databases">
        <authorList>
            <person name="Afonso C.L."/>
            <person name="Miller P.J."/>
            <person name="Scott M.A."/>
            <person name="Spackman E."/>
            <person name="Goraichik I."/>
            <person name="Dimitrov K.M."/>
            <person name="Suarez D.L."/>
            <person name="Swayne D.E."/>
        </authorList>
    </citation>
    <scope>NUCLEOTIDE SEQUENCE [LARGE SCALE GENOMIC DNA]</scope>
    <source>
        <strain evidence="4">16-00191</strain>
    </source>
</reference>
<dbReference type="Proteomes" id="UP000194499">
    <property type="component" value="Unassembled WGS sequence"/>
</dbReference>
<evidence type="ECO:0000313" key="6">
    <source>
        <dbReference type="Proteomes" id="UP000464796"/>
    </source>
</evidence>
<keyword evidence="2" id="KW-0732">Signal</keyword>